<comment type="caution">
    <text evidence="1">The sequence shown here is derived from an EMBL/GenBank/DDBJ whole genome shotgun (WGS) entry which is preliminary data.</text>
</comment>
<evidence type="ECO:0000313" key="1">
    <source>
        <dbReference type="EMBL" id="MBU9713026.1"/>
    </source>
</evidence>
<accession>A0ABS6JH74</accession>
<protein>
    <submittedName>
        <fullName evidence="1">Uncharacterized protein</fullName>
    </submittedName>
</protein>
<dbReference type="Proteomes" id="UP000784880">
    <property type="component" value="Unassembled WGS sequence"/>
</dbReference>
<reference evidence="1 2" key="1">
    <citation type="submission" date="2021-06" db="EMBL/GenBank/DDBJ databases">
        <title>Bacillus sp. RD4P76, an endophyte from a halophyte.</title>
        <authorList>
            <person name="Sun J.-Q."/>
        </authorList>
    </citation>
    <scope>NUCLEOTIDE SEQUENCE [LARGE SCALE GENOMIC DNA]</scope>
    <source>
        <strain evidence="1 2">CGMCC 1.15917</strain>
    </source>
</reference>
<proteinExistence type="predicted"/>
<evidence type="ECO:0000313" key="2">
    <source>
        <dbReference type="Proteomes" id="UP000784880"/>
    </source>
</evidence>
<dbReference type="RefSeq" id="WP_217067201.1">
    <property type="nucleotide sequence ID" value="NZ_JAHQCS010000121.1"/>
</dbReference>
<sequence>MKDYQGITLTRKDFQTGSNGYKVVKVEVSVPTENLYAVCTPVKLK</sequence>
<organism evidence="1 2">
    <name type="scientific">Evansella tamaricis</name>
    <dbReference type="NCBI Taxonomy" id="2069301"/>
    <lineage>
        <taxon>Bacteria</taxon>
        <taxon>Bacillati</taxon>
        <taxon>Bacillota</taxon>
        <taxon>Bacilli</taxon>
        <taxon>Bacillales</taxon>
        <taxon>Bacillaceae</taxon>
        <taxon>Evansella</taxon>
    </lineage>
</organism>
<name>A0ABS6JH74_9BACI</name>
<dbReference type="EMBL" id="JAHQCS010000121">
    <property type="protein sequence ID" value="MBU9713026.1"/>
    <property type="molecule type" value="Genomic_DNA"/>
</dbReference>
<keyword evidence="2" id="KW-1185">Reference proteome</keyword>
<gene>
    <name evidence="1" type="ORF">KS419_14945</name>
</gene>